<evidence type="ECO:0000256" key="1">
    <source>
        <dbReference type="SAM" id="MobiDB-lite"/>
    </source>
</evidence>
<feature type="transmembrane region" description="Helical" evidence="2">
    <location>
        <begin position="1172"/>
        <end position="1192"/>
    </location>
</feature>
<keyword evidence="4" id="KW-1185">Reference proteome</keyword>
<feature type="region of interest" description="Disordered" evidence="1">
    <location>
        <begin position="22"/>
        <end position="105"/>
    </location>
</feature>
<feature type="region of interest" description="Disordered" evidence="1">
    <location>
        <begin position="392"/>
        <end position="422"/>
    </location>
</feature>
<protein>
    <submittedName>
        <fullName evidence="3">Uncharacterized protein</fullName>
    </submittedName>
</protein>
<dbReference type="Gene3D" id="3.50.70.10">
    <property type="match status" value="1"/>
</dbReference>
<evidence type="ECO:0000313" key="4">
    <source>
        <dbReference type="Proteomes" id="UP001530293"/>
    </source>
</evidence>
<feature type="region of interest" description="Disordered" evidence="1">
    <location>
        <begin position="475"/>
        <end position="516"/>
    </location>
</feature>
<evidence type="ECO:0000256" key="2">
    <source>
        <dbReference type="SAM" id="Phobius"/>
    </source>
</evidence>
<feature type="compositionally biased region" description="Polar residues" evidence="1">
    <location>
        <begin position="595"/>
        <end position="631"/>
    </location>
</feature>
<organism evidence="3 4">
    <name type="scientific">Discostella pseudostelligera</name>
    <dbReference type="NCBI Taxonomy" id="259834"/>
    <lineage>
        <taxon>Eukaryota</taxon>
        <taxon>Sar</taxon>
        <taxon>Stramenopiles</taxon>
        <taxon>Ochrophyta</taxon>
        <taxon>Bacillariophyta</taxon>
        <taxon>Coscinodiscophyceae</taxon>
        <taxon>Thalassiosirophycidae</taxon>
        <taxon>Stephanodiscales</taxon>
        <taxon>Stephanodiscaceae</taxon>
        <taxon>Discostella</taxon>
    </lineage>
</organism>
<dbReference type="PANTHER" id="PTHR47284">
    <property type="entry name" value="FATTY-ACID-BINDING PROTEIN 2"/>
    <property type="match status" value="1"/>
</dbReference>
<dbReference type="EMBL" id="JALLBG020000192">
    <property type="protein sequence ID" value="KAL3760156.1"/>
    <property type="molecule type" value="Genomic_DNA"/>
</dbReference>
<proteinExistence type="predicted"/>
<feature type="compositionally biased region" description="Low complexity" evidence="1">
    <location>
        <begin position="704"/>
        <end position="715"/>
    </location>
</feature>
<dbReference type="InterPro" id="IPR016089">
    <property type="entry name" value="Chalcone_isomerase_bundle_sf"/>
</dbReference>
<dbReference type="InterPro" id="IPR016088">
    <property type="entry name" value="Chalcone_isomerase_3-sand"/>
</dbReference>
<dbReference type="Gene3D" id="1.10.890.20">
    <property type="match status" value="1"/>
</dbReference>
<feature type="compositionally biased region" description="Basic residues" evidence="1">
    <location>
        <begin position="403"/>
        <end position="414"/>
    </location>
</feature>
<feature type="region of interest" description="Disordered" evidence="1">
    <location>
        <begin position="157"/>
        <end position="180"/>
    </location>
</feature>
<keyword evidence="2" id="KW-0472">Membrane</keyword>
<dbReference type="AlphaFoldDB" id="A0ABD3M7X9"/>
<gene>
    <name evidence="3" type="ORF">ACHAWU_002227</name>
</gene>
<accession>A0ABD3M7X9</accession>
<dbReference type="PANTHER" id="PTHR47284:SF3">
    <property type="entry name" value="FATTY-ACID-BINDING PROTEIN 2"/>
    <property type="match status" value="1"/>
</dbReference>
<reference evidence="3 4" key="1">
    <citation type="submission" date="2024-10" db="EMBL/GenBank/DDBJ databases">
        <title>Updated reference genomes for cyclostephanoid diatoms.</title>
        <authorList>
            <person name="Roberts W.R."/>
            <person name="Alverson A.J."/>
        </authorList>
    </citation>
    <scope>NUCLEOTIDE SEQUENCE [LARGE SCALE GENOMIC DNA]</scope>
    <source>
        <strain evidence="3 4">AJA232-27</strain>
    </source>
</reference>
<keyword evidence="2" id="KW-1133">Transmembrane helix</keyword>
<name>A0ABD3M7X9_9STRA</name>
<feature type="region of interest" description="Disordered" evidence="1">
    <location>
        <begin position="595"/>
        <end position="642"/>
    </location>
</feature>
<dbReference type="Proteomes" id="UP001530293">
    <property type="component" value="Unassembled WGS sequence"/>
</dbReference>
<keyword evidence="2" id="KW-0812">Transmembrane</keyword>
<comment type="caution">
    <text evidence="3">The sequence shown here is derived from an EMBL/GenBank/DDBJ whole genome shotgun (WGS) entry which is preliminary data.</text>
</comment>
<feature type="compositionally biased region" description="Polar residues" evidence="1">
    <location>
        <begin position="55"/>
        <end position="65"/>
    </location>
</feature>
<feature type="compositionally biased region" description="Acidic residues" evidence="1">
    <location>
        <begin position="45"/>
        <end position="54"/>
    </location>
</feature>
<feature type="compositionally biased region" description="Low complexity" evidence="1">
    <location>
        <begin position="95"/>
        <end position="105"/>
    </location>
</feature>
<evidence type="ECO:0000313" key="3">
    <source>
        <dbReference type="EMBL" id="KAL3760156.1"/>
    </source>
</evidence>
<feature type="region of interest" description="Disordered" evidence="1">
    <location>
        <begin position="689"/>
        <end position="743"/>
    </location>
</feature>
<sequence length="1225" mass="135389">MTMTVTATTTTKTNLVHGAQISMSSSNGQKHSLKHPSKISRNVDNEDGAGESDECLSSTSISSLPPNMLQMPTPLPSAAAAISPPPPPRLEGPASISSSSSPMMNSMNRRFRRTATAACHPKPPPLPATPVRIALDMRTRSSRLFFVLLHLVGVSTNVPSSSSSSSSFSSSTTTTTSTRPSWLTSSFWSCYSHSYSYGGIVGVQPSAILLERLDVQSSRRGLTGIIDRVERIYGWDADIDLLGEPYWFQDNTDGMCLGPGGGFSECGDATLWRIRRRPLNKRQLRERRENHLRQERLRREQIIQNERSTTRQEEYQYREGVGSTSTSPSSVCVWPFFCEQNSQVSQPVHVEYDEVHGFAYYENHHPYEDENDDELFALQLTDIDALTANTSFSHHSRSAGSKKGGRRRRQKRRFFWNSNHDTQKSVDPHDDCLLSIIPAGSGVGDGASLEIGSCSSDAAFVWHVNRDGVLVRKATKAERRRRRRGRWNISPKRASASAVGGGSGSRQQSSSQSDYGCVHRTNSTFATVMSCDEIDDTLEQSSDGNSAVEFSLVRYPSTSSKALPQPRGLFDDNDAIHTSSWEPWTTLVDTTTISSAKNDDSSQNPSSAEGGSISSEQNIMPTSRTSSQHHASTGAKHRNKVDLKSTASMLHTSLEQGKMKHDVVTSASHIRSAPIAMNGVAFHNQRMSGDDEMERDPMKVHQTSKSSRMNKSSSSLGQTPKYDKSSESRGGGGQLGVPLDSKNPHRLRKIPIHPYIQSSNDFVWVDPLTSLEYPTDLCQYLGQTKKEAGRHTLMGVGQYYRTAFNIKVYGAALYVAKRDVLADPKFGEYATLSSEELRNRDDFYELLMNMPSPGEDPATSIGGLFDRTLFVKINMQLSLEAMRKSLEADWSLLTEEMKSLIINSSFKERVADERMQQKILSKENSSNCSCGQVAPPEFSADPSCCARGTELVFTWRKNGDFEIRLDGRVMDIFPRPDIAKGIFSEYMNDDPISRDAKAHFTDGFPFLLAPLAQVKGMTSAVPHAQDHTREVTSSSTNPMRRLMGAAMHSMDSMNTQAHSLSKWVLDSAAGVSSNAVGSAMGVARGLSDELDRQRMEFFETAVALQKDGLEMLSSLVKLSAVGDTLALTIVNQGTSTLSPFLNGYETYYQEKEVVPDEIGIKIEPTMNFTHRLFFTTVHIYLLLLLVVSIPGSDNSRLVVKRRILETKKFVKSQSHGAFAAMSKLH</sequence>